<accession>A0A1A8ANA5</accession>
<dbReference type="GO" id="GO:0005615">
    <property type="term" value="C:extracellular space"/>
    <property type="evidence" value="ECO:0007669"/>
    <property type="project" value="TreeGrafter"/>
</dbReference>
<dbReference type="InterPro" id="IPR043504">
    <property type="entry name" value="Peptidase_S1_PA_chymotrypsin"/>
</dbReference>
<keyword evidence="1" id="KW-0645">Protease</keyword>
<dbReference type="InterPro" id="IPR009003">
    <property type="entry name" value="Peptidase_S1_PA"/>
</dbReference>
<evidence type="ECO:0000256" key="3">
    <source>
        <dbReference type="ARBA" id="ARBA00022825"/>
    </source>
</evidence>
<evidence type="ECO:0000256" key="1">
    <source>
        <dbReference type="ARBA" id="ARBA00022670"/>
    </source>
</evidence>
<evidence type="ECO:0000256" key="4">
    <source>
        <dbReference type="ARBA" id="ARBA00036320"/>
    </source>
</evidence>
<dbReference type="PROSITE" id="PS00134">
    <property type="entry name" value="TRYPSIN_HIS"/>
    <property type="match status" value="1"/>
</dbReference>
<dbReference type="PANTHER" id="PTHR24264:SF20">
    <property type="entry name" value="TRYPSIN-LIKE"/>
    <property type="match status" value="1"/>
</dbReference>
<keyword evidence="3" id="KW-0720">Serine protease</keyword>
<gene>
    <name evidence="7" type="primary">CR558302.1</name>
</gene>
<organism evidence="7">
    <name type="scientific">Nothobranchius furzeri</name>
    <name type="common">Turquoise killifish</name>
    <dbReference type="NCBI Taxonomy" id="105023"/>
    <lineage>
        <taxon>Eukaryota</taxon>
        <taxon>Metazoa</taxon>
        <taxon>Chordata</taxon>
        <taxon>Craniata</taxon>
        <taxon>Vertebrata</taxon>
        <taxon>Euteleostomi</taxon>
        <taxon>Actinopterygii</taxon>
        <taxon>Neopterygii</taxon>
        <taxon>Teleostei</taxon>
        <taxon>Neoteleostei</taxon>
        <taxon>Acanthomorphata</taxon>
        <taxon>Ovalentaria</taxon>
        <taxon>Atherinomorphae</taxon>
        <taxon>Cyprinodontiformes</taxon>
        <taxon>Nothobranchiidae</taxon>
        <taxon>Nothobranchius</taxon>
    </lineage>
</organism>
<comment type="catalytic activity">
    <reaction evidence="4">
        <text>Preferential cleavage: Arg-|-Xaa, Lys-|-Xaa.</text>
        <dbReference type="EC" id="3.4.21.4"/>
    </reaction>
</comment>
<dbReference type="SUPFAM" id="SSF50494">
    <property type="entry name" value="Trypsin-like serine proteases"/>
    <property type="match status" value="1"/>
</dbReference>
<dbReference type="InterPro" id="IPR001254">
    <property type="entry name" value="Trypsin_dom"/>
</dbReference>
<proteinExistence type="predicted"/>
<protein>
    <recommendedName>
        <fullName evidence="5">trypsin</fullName>
        <ecNumber evidence="5">3.4.21.4</ecNumber>
    </recommendedName>
</protein>
<dbReference type="InterPro" id="IPR018114">
    <property type="entry name" value="TRYPSIN_HIS"/>
</dbReference>
<dbReference type="EC" id="3.4.21.4" evidence="5"/>
<dbReference type="Gene3D" id="2.40.10.10">
    <property type="entry name" value="Trypsin-like serine proteases"/>
    <property type="match status" value="1"/>
</dbReference>
<dbReference type="GO" id="GO:0006508">
    <property type="term" value="P:proteolysis"/>
    <property type="evidence" value="ECO:0007669"/>
    <property type="project" value="UniProtKB-KW"/>
</dbReference>
<evidence type="ECO:0000256" key="2">
    <source>
        <dbReference type="ARBA" id="ARBA00022801"/>
    </source>
</evidence>
<reference evidence="7" key="2">
    <citation type="submission" date="2016-06" db="EMBL/GenBank/DDBJ databases">
        <title>The genome of a short-lived fish provides insights into sex chromosome evolution and the genetic control of aging.</title>
        <authorList>
            <person name="Reichwald K."/>
            <person name="Felder M."/>
            <person name="Petzold A."/>
            <person name="Koch P."/>
            <person name="Groth M."/>
            <person name="Platzer M."/>
        </authorList>
    </citation>
    <scope>NUCLEOTIDE SEQUENCE</scope>
    <source>
        <tissue evidence="7">Brain</tissue>
    </source>
</reference>
<keyword evidence="2" id="KW-0378">Hydrolase</keyword>
<name>A0A1A8ANA5_NOTFU</name>
<dbReference type="EMBL" id="HAEJ01002127">
    <property type="protein sequence ID" value="SBS42584.1"/>
    <property type="molecule type" value="Transcribed_RNA"/>
</dbReference>
<reference evidence="7" key="1">
    <citation type="submission" date="2016-05" db="EMBL/GenBank/DDBJ databases">
        <authorList>
            <person name="Lavstsen T."/>
            <person name="Jespersen J.S."/>
        </authorList>
    </citation>
    <scope>NUCLEOTIDE SEQUENCE</scope>
    <source>
        <tissue evidence="7">Brain</tissue>
    </source>
</reference>
<dbReference type="PROSITE" id="PS50240">
    <property type="entry name" value="TRYPSIN_DOM"/>
    <property type="match status" value="1"/>
</dbReference>
<dbReference type="EMBL" id="HADY01017205">
    <property type="protein sequence ID" value="SBP55690.1"/>
    <property type="molecule type" value="Transcribed_RNA"/>
</dbReference>
<dbReference type="Pfam" id="PF00089">
    <property type="entry name" value="Trypsin"/>
    <property type="match status" value="1"/>
</dbReference>
<dbReference type="InterPro" id="IPR050127">
    <property type="entry name" value="Serine_Proteases_S1"/>
</dbReference>
<evidence type="ECO:0000259" key="6">
    <source>
        <dbReference type="PROSITE" id="PS50240"/>
    </source>
</evidence>
<evidence type="ECO:0000313" key="7">
    <source>
        <dbReference type="EMBL" id="SBP55690.1"/>
    </source>
</evidence>
<feature type="domain" description="Peptidase S1" evidence="6">
    <location>
        <begin position="32"/>
        <end position="98"/>
    </location>
</feature>
<sequence>MFTLKKRQNSAKGLLKKPFVYVSGRVHMQNRIIGGYAAVPNSIKYIVSLQTLSGQHFCGGSLVHRYWVLTAAHCNIGADQMMIVAGDYMLNMFDGTEQYTKPHTGWSFIRCTTEAPTMLTSCSLSFRPR</sequence>
<evidence type="ECO:0000256" key="5">
    <source>
        <dbReference type="ARBA" id="ARBA00038868"/>
    </source>
</evidence>
<dbReference type="PANTHER" id="PTHR24264">
    <property type="entry name" value="TRYPSIN-RELATED"/>
    <property type="match status" value="1"/>
</dbReference>
<dbReference type="AlphaFoldDB" id="A0A1A8ANA5"/>
<dbReference type="GO" id="GO:0004252">
    <property type="term" value="F:serine-type endopeptidase activity"/>
    <property type="evidence" value="ECO:0007669"/>
    <property type="project" value="UniProtKB-EC"/>
</dbReference>